<keyword evidence="2" id="KW-0805">Transcription regulation</keyword>
<evidence type="ECO:0000256" key="5">
    <source>
        <dbReference type="SAM" id="MobiDB-lite"/>
    </source>
</evidence>
<gene>
    <name evidence="7" type="ORF">K7G82_16065</name>
</gene>
<evidence type="ECO:0000313" key="8">
    <source>
        <dbReference type="Proteomes" id="UP000706039"/>
    </source>
</evidence>
<organism evidence="7 8">
    <name type="scientific">Sphingomonas colocasiae</name>
    <dbReference type="NCBI Taxonomy" id="1848973"/>
    <lineage>
        <taxon>Bacteria</taxon>
        <taxon>Pseudomonadati</taxon>
        <taxon>Pseudomonadota</taxon>
        <taxon>Alphaproteobacteria</taxon>
        <taxon>Sphingomonadales</taxon>
        <taxon>Sphingomonadaceae</taxon>
        <taxon>Sphingomonas</taxon>
    </lineage>
</organism>
<dbReference type="RefSeq" id="WP_222990936.1">
    <property type="nucleotide sequence ID" value="NZ_JAINVV010000008.1"/>
</dbReference>
<reference evidence="7 8" key="1">
    <citation type="submission" date="2021-08" db="EMBL/GenBank/DDBJ databases">
        <authorList>
            <person name="Tuo L."/>
        </authorList>
    </citation>
    <scope>NUCLEOTIDE SEQUENCE [LARGE SCALE GENOMIC DNA]</scope>
    <source>
        <strain evidence="7 8">JCM 31229</strain>
    </source>
</reference>
<dbReference type="EMBL" id="JAINVV010000008">
    <property type="protein sequence ID" value="MBY8823821.1"/>
    <property type="molecule type" value="Genomic_DNA"/>
</dbReference>
<dbReference type="Pfam" id="PF03466">
    <property type="entry name" value="LysR_substrate"/>
    <property type="match status" value="1"/>
</dbReference>
<dbReference type="SUPFAM" id="SSF46785">
    <property type="entry name" value="Winged helix' DNA-binding domain"/>
    <property type="match status" value="1"/>
</dbReference>
<dbReference type="InterPro" id="IPR036390">
    <property type="entry name" value="WH_DNA-bd_sf"/>
</dbReference>
<proteinExistence type="inferred from homology"/>
<dbReference type="PROSITE" id="PS50931">
    <property type="entry name" value="HTH_LYSR"/>
    <property type="match status" value="1"/>
</dbReference>
<dbReference type="Gene3D" id="1.10.10.10">
    <property type="entry name" value="Winged helix-like DNA-binding domain superfamily/Winged helix DNA-binding domain"/>
    <property type="match status" value="1"/>
</dbReference>
<feature type="region of interest" description="Disordered" evidence="5">
    <location>
        <begin position="1"/>
        <end position="21"/>
    </location>
</feature>
<comment type="similarity">
    <text evidence="1">Belongs to the LysR transcriptional regulatory family.</text>
</comment>
<dbReference type="Pfam" id="PF00126">
    <property type="entry name" value="HTH_1"/>
    <property type="match status" value="1"/>
</dbReference>
<evidence type="ECO:0000313" key="7">
    <source>
        <dbReference type="EMBL" id="MBY8823821.1"/>
    </source>
</evidence>
<feature type="domain" description="HTH lysR-type" evidence="6">
    <location>
        <begin position="23"/>
        <end position="80"/>
    </location>
</feature>
<dbReference type="SUPFAM" id="SSF53850">
    <property type="entry name" value="Periplasmic binding protein-like II"/>
    <property type="match status" value="1"/>
</dbReference>
<dbReference type="PANTHER" id="PTHR30537:SF74">
    <property type="entry name" value="HTH-TYPE TRANSCRIPTIONAL REGULATOR TRPI"/>
    <property type="match status" value="1"/>
</dbReference>
<dbReference type="Proteomes" id="UP000706039">
    <property type="component" value="Unassembled WGS sequence"/>
</dbReference>
<name>A0ABS7PRE0_9SPHN</name>
<dbReference type="InterPro" id="IPR000847">
    <property type="entry name" value="LysR_HTH_N"/>
</dbReference>
<dbReference type="InterPro" id="IPR058163">
    <property type="entry name" value="LysR-type_TF_proteobact-type"/>
</dbReference>
<dbReference type="InterPro" id="IPR036388">
    <property type="entry name" value="WH-like_DNA-bd_sf"/>
</dbReference>
<dbReference type="InterPro" id="IPR005119">
    <property type="entry name" value="LysR_subst-bd"/>
</dbReference>
<comment type="caution">
    <text evidence="7">The sequence shown here is derived from an EMBL/GenBank/DDBJ whole genome shotgun (WGS) entry which is preliminary data.</text>
</comment>
<evidence type="ECO:0000256" key="4">
    <source>
        <dbReference type="ARBA" id="ARBA00023163"/>
    </source>
</evidence>
<accession>A0ABS7PRE0</accession>
<evidence type="ECO:0000256" key="2">
    <source>
        <dbReference type="ARBA" id="ARBA00023015"/>
    </source>
</evidence>
<evidence type="ECO:0000256" key="3">
    <source>
        <dbReference type="ARBA" id="ARBA00023125"/>
    </source>
</evidence>
<sequence>MPKPTDNAPSSPDASDARHTPIPPFAALRAFEAVGREGGIRKAAAALNLDHAVVSRHIRLLEEWMGIGLFHRDGGRLRLTEAGGRFHARISGAIAEIAHATTDAMDNDGHRGRSLKLWCVPGFAAQWLTDQIADFEALHPDHRVELRPTDAAADLLAREADIDIRFYGDDWPPSPGGKGLRFVALARPSIMAVANPEMAARLAQASPADLLDAPLLHEEHDEQWRAWLRLNGVAPAGRIAGPLLWHAHLAIAAARRGRGVALASDYLVARDLKQGTLVEVRMPGTRQVELGTYAFVTREDRWSSPAITALRRFLLARAAG</sequence>
<keyword evidence="3" id="KW-0238">DNA-binding</keyword>
<dbReference type="Gene3D" id="3.40.190.10">
    <property type="entry name" value="Periplasmic binding protein-like II"/>
    <property type="match status" value="2"/>
</dbReference>
<keyword evidence="4" id="KW-0804">Transcription</keyword>
<evidence type="ECO:0000256" key="1">
    <source>
        <dbReference type="ARBA" id="ARBA00009437"/>
    </source>
</evidence>
<evidence type="ECO:0000259" key="6">
    <source>
        <dbReference type="PROSITE" id="PS50931"/>
    </source>
</evidence>
<protein>
    <submittedName>
        <fullName evidence="7">LysR family transcriptional regulator</fullName>
    </submittedName>
</protein>
<dbReference type="PANTHER" id="PTHR30537">
    <property type="entry name" value="HTH-TYPE TRANSCRIPTIONAL REGULATOR"/>
    <property type="match status" value="1"/>
</dbReference>
<keyword evidence="8" id="KW-1185">Reference proteome</keyword>